<evidence type="ECO:0000256" key="1">
    <source>
        <dbReference type="SAM" id="MobiDB-lite"/>
    </source>
</evidence>
<name>A0ABQ8AL53_BRANA</name>
<feature type="non-terminal residue" evidence="2">
    <location>
        <position position="1"/>
    </location>
</feature>
<reference evidence="2 3" key="1">
    <citation type="submission" date="2021-05" db="EMBL/GenBank/DDBJ databases">
        <title>Genome Assembly of Synthetic Allotetraploid Brassica napus Reveals Homoeologous Exchanges between Subgenomes.</title>
        <authorList>
            <person name="Davis J.T."/>
        </authorList>
    </citation>
    <scope>NUCLEOTIDE SEQUENCE [LARGE SCALE GENOMIC DNA]</scope>
    <source>
        <strain evidence="3">cv. Da-Ae</strain>
        <tissue evidence="2">Seedling</tissue>
    </source>
</reference>
<proteinExistence type="predicted"/>
<feature type="compositionally biased region" description="Basic and acidic residues" evidence="1">
    <location>
        <begin position="176"/>
        <end position="189"/>
    </location>
</feature>
<evidence type="ECO:0000313" key="3">
    <source>
        <dbReference type="Proteomes" id="UP000824890"/>
    </source>
</evidence>
<comment type="caution">
    <text evidence="2">The sequence shown here is derived from an EMBL/GenBank/DDBJ whole genome shotgun (WGS) entry which is preliminary data.</text>
</comment>
<accession>A0ABQ8AL53</accession>
<sequence length="189" mass="21233">SSERFILSFSSNPNRILSLPPASGSACRRRRVSFFHSRFRICFVVPSLLYHLVVGPGLTSLQMLERLSTAVEFWLVLESRHGGTELLCAVESAFQGCGSQSFVISVLGGGKWQPSRSKCVDEVRSVSFLVLMVGVSSRDSYKFRRDYRKLATLETTWEFPASEAMRRTPPSYGLVDGRKRPSIPKDSKY</sequence>
<protein>
    <submittedName>
        <fullName evidence="2">Uncharacterized protein</fullName>
    </submittedName>
</protein>
<keyword evidence="3" id="KW-1185">Reference proteome</keyword>
<gene>
    <name evidence="2" type="ORF">HID58_055265</name>
</gene>
<feature type="region of interest" description="Disordered" evidence="1">
    <location>
        <begin position="168"/>
        <end position="189"/>
    </location>
</feature>
<organism evidence="2 3">
    <name type="scientific">Brassica napus</name>
    <name type="common">Rape</name>
    <dbReference type="NCBI Taxonomy" id="3708"/>
    <lineage>
        <taxon>Eukaryota</taxon>
        <taxon>Viridiplantae</taxon>
        <taxon>Streptophyta</taxon>
        <taxon>Embryophyta</taxon>
        <taxon>Tracheophyta</taxon>
        <taxon>Spermatophyta</taxon>
        <taxon>Magnoliopsida</taxon>
        <taxon>eudicotyledons</taxon>
        <taxon>Gunneridae</taxon>
        <taxon>Pentapetalae</taxon>
        <taxon>rosids</taxon>
        <taxon>malvids</taxon>
        <taxon>Brassicales</taxon>
        <taxon>Brassicaceae</taxon>
        <taxon>Brassiceae</taxon>
        <taxon>Brassica</taxon>
    </lineage>
</organism>
<dbReference type="EMBL" id="JAGKQM010000013">
    <property type="protein sequence ID" value="KAH0892836.1"/>
    <property type="molecule type" value="Genomic_DNA"/>
</dbReference>
<evidence type="ECO:0000313" key="2">
    <source>
        <dbReference type="EMBL" id="KAH0892836.1"/>
    </source>
</evidence>
<dbReference type="Proteomes" id="UP000824890">
    <property type="component" value="Unassembled WGS sequence"/>
</dbReference>